<comment type="subcellular location">
    <subcellularLocation>
        <location evidence="1">Membrane</location>
        <topology evidence="1">Multi-pass membrane protein</topology>
    </subcellularLocation>
</comment>
<evidence type="ECO:0000256" key="2">
    <source>
        <dbReference type="ARBA" id="ARBA00022692"/>
    </source>
</evidence>
<evidence type="ECO:0000256" key="5">
    <source>
        <dbReference type="SAM" id="Phobius"/>
    </source>
</evidence>
<proteinExistence type="predicted"/>
<evidence type="ECO:0000313" key="8">
    <source>
        <dbReference type="Proteomes" id="UP000033047"/>
    </source>
</evidence>
<keyword evidence="3 5" id="KW-1133">Transmembrane helix</keyword>
<organism evidence="7 8">
    <name type="scientific">Parabacteroides goldsteinii DSM 19448 = WAL 12034</name>
    <dbReference type="NCBI Taxonomy" id="927665"/>
    <lineage>
        <taxon>Bacteria</taxon>
        <taxon>Pseudomonadati</taxon>
        <taxon>Bacteroidota</taxon>
        <taxon>Bacteroidia</taxon>
        <taxon>Bacteroidales</taxon>
        <taxon>Tannerellaceae</taxon>
        <taxon>Parabacteroides</taxon>
    </lineage>
</organism>
<feature type="transmembrane region" description="Helical" evidence="5">
    <location>
        <begin position="89"/>
        <end position="109"/>
    </location>
</feature>
<feature type="transmembrane region" description="Helical" evidence="5">
    <location>
        <begin position="170"/>
        <end position="191"/>
    </location>
</feature>
<dbReference type="Proteomes" id="UP000033047">
    <property type="component" value="Unassembled WGS sequence"/>
</dbReference>
<comment type="caution">
    <text evidence="7">The sequence shown here is derived from an EMBL/GenBank/DDBJ whole genome shotgun (WGS) entry which is preliminary data.</text>
</comment>
<dbReference type="AlphaFoldDB" id="A0A0F5IJ31"/>
<accession>A0A0F5IJ31</accession>
<feature type="transmembrane region" description="Helical" evidence="5">
    <location>
        <begin position="136"/>
        <end position="158"/>
    </location>
</feature>
<dbReference type="RefSeq" id="WP_046147918.1">
    <property type="nucleotide sequence ID" value="NZ_KQ033915.1"/>
</dbReference>
<feature type="transmembrane region" description="Helical" evidence="5">
    <location>
        <begin position="21"/>
        <end position="43"/>
    </location>
</feature>
<dbReference type="PATRIC" id="fig|927665.4.peg.5139"/>
<evidence type="ECO:0000256" key="4">
    <source>
        <dbReference type="ARBA" id="ARBA00023136"/>
    </source>
</evidence>
<dbReference type="InterPro" id="IPR006977">
    <property type="entry name" value="Yip1_dom"/>
</dbReference>
<dbReference type="GO" id="GO:0016020">
    <property type="term" value="C:membrane"/>
    <property type="evidence" value="ECO:0007669"/>
    <property type="project" value="UniProtKB-SubCell"/>
</dbReference>
<dbReference type="HOGENOM" id="CLU_115328_0_0_10"/>
<reference evidence="7 8" key="1">
    <citation type="submission" date="2013-04" db="EMBL/GenBank/DDBJ databases">
        <title>The Genome Sequence of Parabacteroides goldsteinii DSM 19448.</title>
        <authorList>
            <consortium name="The Broad Institute Genomics Platform"/>
            <person name="Earl A."/>
            <person name="Ward D."/>
            <person name="Feldgarden M."/>
            <person name="Gevers D."/>
            <person name="Martens E."/>
            <person name="Sakamoto M."/>
            <person name="Benno Y."/>
            <person name="Song Y."/>
            <person name="Liu C."/>
            <person name="Lee J."/>
            <person name="Bolanos M."/>
            <person name="Vaisanen M.L."/>
            <person name="Finegold S.M."/>
            <person name="Walker B."/>
            <person name="Young S."/>
            <person name="Zeng Q."/>
            <person name="Gargeya S."/>
            <person name="Fitzgerald M."/>
            <person name="Haas B."/>
            <person name="Abouelleil A."/>
            <person name="Allen A.W."/>
            <person name="Alvarado L."/>
            <person name="Arachchi H.M."/>
            <person name="Berlin A.M."/>
            <person name="Chapman S.B."/>
            <person name="Gainer-Dewar J."/>
            <person name="Goldberg J."/>
            <person name="Griggs A."/>
            <person name="Gujja S."/>
            <person name="Hansen M."/>
            <person name="Howarth C."/>
            <person name="Imamovic A."/>
            <person name="Ireland A."/>
            <person name="Larimer J."/>
            <person name="McCowan C."/>
            <person name="Murphy C."/>
            <person name="Pearson M."/>
            <person name="Poon T.W."/>
            <person name="Priest M."/>
            <person name="Roberts A."/>
            <person name="Saif S."/>
            <person name="Shea T."/>
            <person name="Sisk P."/>
            <person name="Sykes S."/>
            <person name="Wortman J."/>
            <person name="Nusbaum C."/>
            <person name="Birren B."/>
        </authorList>
    </citation>
    <scope>NUCLEOTIDE SEQUENCE [LARGE SCALE GENOMIC DNA]</scope>
    <source>
        <strain evidence="7 8">DSM 19448</strain>
    </source>
</reference>
<protein>
    <recommendedName>
        <fullName evidence="6">Yip1 domain-containing protein</fullName>
    </recommendedName>
</protein>
<dbReference type="EMBL" id="AQHV01000029">
    <property type="protein sequence ID" value="KKB45360.1"/>
    <property type="molecule type" value="Genomic_DNA"/>
</dbReference>
<evidence type="ECO:0000256" key="3">
    <source>
        <dbReference type="ARBA" id="ARBA00022989"/>
    </source>
</evidence>
<feature type="transmembrane region" description="Helical" evidence="5">
    <location>
        <begin position="55"/>
        <end position="77"/>
    </location>
</feature>
<dbReference type="Pfam" id="PF04893">
    <property type="entry name" value="Yip1"/>
    <property type="match status" value="1"/>
</dbReference>
<evidence type="ECO:0000256" key="1">
    <source>
        <dbReference type="ARBA" id="ARBA00004141"/>
    </source>
</evidence>
<keyword evidence="4 5" id="KW-0472">Membrane</keyword>
<gene>
    <name evidence="7" type="ORF">HMPREF1535_05014</name>
</gene>
<dbReference type="STRING" id="927665.HMPREF1535_05014"/>
<name>A0A0F5IJ31_9BACT</name>
<feature type="domain" description="Yip1" evidence="6">
    <location>
        <begin position="25"/>
        <end position="180"/>
    </location>
</feature>
<sequence length="195" mass="22013">MKRQWLNFLVNPFEWIAGGQALGWGLLGMVVSTVICYLSGWHYHGLLHFGPAPNPAWWCYAVEHLVVWIVPAVLFYLGGLILSRSRIRVIDVLGTVAFAQLPFIFMNLFNMLPPMQNLAKIDMNVPPMELMAQPGFLVGIWLSLIGMLFLVWALVWMFKALKVSCNLKGYPLGILYCVAVFGGDILCRYLIGLCY</sequence>
<evidence type="ECO:0000259" key="6">
    <source>
        <dbReference type="Pfam" id="PF04893"/>
    </source>
</evidence>
<evidence type="ECO:0000313" key="7">
    <source>
        <dbReference type="EMBL" id="KKB45360.1"/>
    </source>
</evidence>
<keyword evidence="2 5" id="KW-0812">Transmembrane</keyword>